<reference evidence="1" key="1">
    <citation type="journal article" date="2021" name="Proc. Natl. Acad. Sci. U.S.A.">
        <title>A Catalog of Tens of Thousands of Viruses from Human Metagenomes Reveals Hidden Associations with Chronic Diseases.</title>
        <authorList>
            <person name="Tisza M.J."/>
            <person name="Buck C.B."/>
        </authorList>
    </citation>
    <scope>NUCLEOTIDE SEQUENCE</scope>
    <source>
        <strain evidence="1">CtL1g6</strain>
    </source>
</reference>
<evidence type="ECO:0000313" key="1">
    <source>
        <dbReference type="EMBL" id="DAE29800.1"/>
    </source>
</evidence>
<protein>
    <submittedName>
        <fullName evidence="1">Uncharacterized protein</fullName>
    </submittedName>
</protein>
<name>A0A8S5REI5_9VIRU</name>
<organism evidence="1">
    <name type="scientific">virus sp. ctL1g6</name>
    <dbReference type="NCBI Taxonomy" id="2827988"/>
    <lineage>
        <taxon>Viruses</taxon>
    </lineage>
</organism>
<sequence>MTQEPIYPVKQYIGARYVPIFGRKNENTIEWDNSKPYEPLSVVTYQGNSYTSKQYVPSNIEITDETYWAQTGNYNAQIESYRREVKECQDTNQELKKSIGVLNVRTNRSYVIFGDDWALKMYDTFKQIFAKSETHIFAENGANFKNTLNSQVNAALADETVKPTNITDIIVICGVNDYGKNTSAYAVTNSFQSITNKFQYSTIHYYPSIVNNGGNQANNIPTHQTIITGATQTGNVNVNVTAFNYLLSIIQNFDTTNTLTSSGYKAYAQYITNTLHGGQYRLSPFNYPYKNQLECVPALGHASNYDLSGYKNNTTAVFDRTYMKFVNHTDGTIDLNYHLRASVKNLTTETNGFYWKILLPYQMYKNDGLNTLPIRTDLGSSQDRNNWMNNGELTYVDASNNTQKINLQRTNLRYYQYPHSDGVQQVTDFAIAIDLNTESIGNTNKSVTAEVWGTIPFYIA</sequence>
<proteinExistence type="predicted"/>
<dbReference type="EMBL" id="BK059099">
    <property type="protein sequence ID" value="DAE29800.1"/>
    <property type="molecule type" value="Genomic_DNA"/>
</dbReference>
<accession>A0A8S5REI5</accession>